<organism evidence="5 6">
    <name type="scientific">Candidatus Thermofonsia Clade 3 bacterium</name>
    <dbReference type="NCBI Taxonomy" id="2364212"/>
    <lineage>
        <taxon>Bacteria</taxon>
        <taxon>Bacillati</taxon>
        <taxon>Chloroflexota</taxon>
        <taxon>Candidatus Thermofontia</taxon>
        <taxon>Candidatus Thermofonsia Clade 3</taxon>
    </lineage>
</organism>
<feature type="non-terminal residue" evidence="5">
    <location>
        <position position="372"/>
    </location>
</feature>
<evidence type="ECO:0000256" key="3">
    <source>
        <dbReference type="ARBA" id="ARBA00023237"/>
    </source>
</evidence>
<comment type="subcellular location">
    <subcellularLocation>
        <location evidence="1">Cell outer membrane</location>
    </subcellularLocation>
</comment>
<evidence type="ECO:0000256" key="2">
    <source>
        <dbReference type="ARBA" id="ARBA00023136"/>
    </source>
</evidence>
<dbReference type="EMBL" id="PGTN01000206">
    <property type="protein sequence ID" value="PJF46441.1"/>
    <property type="molecule type" value="Genomic_DNA"/>
</dbReference>
<dbReference type="AlphaFoldDB" id="A0A2M8Q9G8"/>
<proteinExistence type="predicted"/>
<dbReference type="InterPro" id="IPR057601">
    <property type="entry name" value="Oar-like_b-barrel"/>
</dbReference>
<sequence>KSIQFFEMKTREWQLAWYFRDRWQVNRRLTLNLGLRYEYYPLIHRGDRGIERWDPYTNIVYLGGLGSVPRNAGIEVSKKLFAPRIGFAYRIGDKNVIRAGYGITYDPIPFGRPLRGLYPATLSASWVTPVSVYGWYNTVDQGIPDVPTPDISKGTLTLPLSFDMGPRSPWGGMLHRGYIQSWNFTIERQLPWNIVGSAGYVATRTIHQLLDRNINTVGPGLGVSTANLPLAKLYGKTIAANMWDGWGYGAYDSLQVNVKKSYSDGLFMTVSYTFGKALNFADDTGWAGPKAFNWEGMLRRNYSRAGYDRTHMFTMGWVYELPFGQGRKFPIANKWADYIAGGWKLSGMFSAYSGTPFTVTGSGQSLPCIGCT</sequence>
<name>A0A2M8Q9G8_9CHLR</name>
<evidence type="ECO:0000256" key="1">
    <source>
        <dbReference type="ARBA" id="ARBA00004442"/>
    </source>
</evidence>
<dbReference type="Gene3D" id="2.40.170.20">
    <property type="entry name" value="TonB-dependent receptor, beta-barrel domain"/>
    <property type="match status" value="1"/>
</dbReference>
<evidence type="ECO:0000259" key="4">
    <source>
        <dbReference type="Pfam" id="PF25183"/>
    </source>
</evidence>
<dbReference type="Proteomes" id="UP000230790">
    <property type="component" value="Unassembled WGS sequence"/>
</dbReference>
<gene>
    <name evidence="5" type="ORF">CUN48_13785</name>
</gene>
<dbReference type="InterPro" id="IPR036942">
    <property type="entry name" value="Beta-barrel_TonB_sf"/>
</dbReference>
<feature type="domain" description="TonB-dependent transporter Oar-like beta-barrel" evidence="4">
    <location>
        <begin position="5"/>
        <end position="363"/>
    </location>
</feature>
<accession>A0A2M8Q9G8</accession>
<protein>
    <recommendedName>
        <fullName evidence="4">TonB-dependent transporter Oar-like beta-barrel domain-containing protein</fullName>
    </recommendedName>
</protein>
<keyword evidence="2" id="KW-0472">Membrane</keyword>
<comment type="caution">
    <text evidence="5">The sequence shown here is derived from an EMBL/GenBank/DDBJ whole genome shotgun (WGS) entry which is preliminary data.</text>
</comment>
<keyword evidence="3" id="KW-0998">Cell outer membrane</keyword>
<evidence type="ECO:0000313" key="5">
    <source>
        <dbReference type="EMBL" id="PJF46441.1"/>
    </source>
</evidence>
<dbReference type="SUPFAM" id="SSF56935">
    <property type="entry name" value="Porins"/>
    <property type="match status" value="1"/>
</dbReference>
<evidence type="ECO:0000313" key="6">
    <source>
        <dbReference type="Proteomes" id="UP000230790"/>
    </source>
</evidence>
<dbReference type="Pfam" id="PF25183">
    <property type="entry name" value="OMP_b-brl_4"/>
    <property type="match status" value="1"/>
</dbReference>
<feature type="non-terminal residue" evidence="5">
    <location>
        <position position="1"/>
    </location>
</feature>
<dbReference type="GO" id="GO:0009279">
    <property type="term" value="C:cell outer membrane"/>
    <property type="evidence" value="ECO:0007669"/>
    <property type="project" value="UniProtKB-SubCell"/>
</dbReference>
<reference evidence="5 6" key="1">
    <citation type="submission" date="2017-11" db="EMBL/GenBank/DDBJ databases">
        <title>Evolution of Phototrophy in the Chloroflexi Phylum Driven by Horizontal Gene Transfer.</title>
        <authorList>
            <person name="Ward L.M."/>
            <person name="Hemp J."/>
            <person name="Shih P.M."/>
            <person name="Mcglynn S.E."/>
            <person name="Fischer W."/>
        </authorList>
    </citation>
    <scope>NUCLEOTIDE SEQUENCE [LARGE SCALE GENOMIC DNA]</scope>
    <source>
        <strain evidence="5">JP3_7</strain>
    </source>
</reference>